<gene>
    <name evidence="3" type="ORF">PAC_11592</name>
</gene>
<keyword evidence="2" id="KW-0732">Signal</keyword>
<dbReference type="Proteomes" id="UP000184330">
    <property type="component" value="Unassembled WGS sequence"/>
</dbReference>
<evidence type="ECO:0000313" key="3">
    <source>
        <dbReference type="EMBL" id="CZR61695.1"/>
    </source>
</evidence>
<dbReference type="EMBL" id="FJOG01000019">
    <property type="protein sequence ID" value="CZR61695.1"/>
    <property type="molecule type" value="Genomic_DNA"/>
</dbReference>
<feature type="compositionally biased region" description="Polar residues" evidence="1">
    <location>
        <begin position="258"/>
        <end position="276"/>
    </location>
</feature>
<dbReference type="CDD" id="cd00303">
    <property type="entry name" value="retropepsin_like"/>
    <property type="match status" value="1"/>
</dbReference>
<evidence type="ECO:0000313" key="4">
    <source>
        <dbReference type="Proteomes" id="UP000184330"/>
    </source>
</evidence>
<protein>
    <recommendedName>
        <fullName evidence="5">Fungal N-terminal domain-containing protein</fullName>
    </recommendedName>
</protein>
<feature type="chain" id="PRO_5012973429" description="Fungal N-terminal domain-containing protein" evidence="2">
    <location>
        <begin position="19"/>
        <end position="499"/>
    </location>
</feature>
<evidence type="ECO:0008006" key="5">
    <source>
        <dbReference type="Google" id="ProtNLM"/>
    </source>
</evidence>
<accession>A0A1L7X9I9</accession>
<reference evidence="3 4" key="1">
    <citation type="submission" date="2016-03" db="EMBL/GenBank/DDBJ databases">
        <authorList>
            <person name="Ploux O."/>
        </authorList>
    </citation>
    <scope>NUCLEOTIDE SEQUENCE [LARGE SCALE GENOMIC DNA]</scope>
    <source>
        <strain evidence="3 4">UAMH 11012</strain>
    </source>
</reference>
<evidence type="ECO:0000256" key="1">
    <source>
        <dbReference type="SAM" id="MobiDB-lite"/>
    </source>
</evidence>
<feature type="signal peptide" evidence="2">
    <location>
        <begin position="1"/>
        <end position="18"/>
    </location>
</feature>
<proteinExistence type="predicted"/>
<sequence length="499" mass="56447">MMAEVIALTASILAIAGAATTALRVSSSLHKVARSLEAAGDDIEDFSINIRAFASIIQLGIGSLNRCTAKRSSPEVMKYLEDHEVLDQLAEQSKRTSQKIKLAWKRTKTVRSNLTMLTRIKWYFAKPKVQALQPEMETLKTSLLVVMQSIRLEEMQQGEDSEETRQEMQVTHQFFTRSFLVILLTPSSEDLKKQIKVQIKTIAFLQESRARKRAQSTEPRNRFRESPPLDYNFQHALVNLGRRMVEHEKVPDPKDYSPSDSTTSVHENSNSLSSNVKSRKPQRSSKAATSLIVPAVIKVIEEAQSPELRQERRRIARRHKQETPTESSNLPDQLSPVSPVSPVESERASLGPTVEEEFISDRRKNYLLELNSNSSHPVQSIQGYIDTDTSNGPVSSTALIDEGLDDNLISLARVQKLGLEPEPPDDKRPVWFTFENGEKRRSCGQVVIQWRERRVKGKSFEVRCIVYEHDVGGLVFGKPFLEERGRSRGSNGEVEVEER</sequence>
<evidence type="ECO:0000256" key="2">
    <source>
        <dbReference type="SAM" id="SignalP"/>
    </source>
</evidence>
<dbReference type="STRING" id="576137.A0A1L7X9I9"/>
<keyword evidence="4" id="KW-1185">Reference proteome</keyword>
<feature type="region of interest" description="Disordered" evidence="1">
    <location>
        <begin position="249"/>
        <end position="288"/>
    </location>
</feature>
<dbReference type="AlphaFoldDB" id="A0A1L7X9I9"/>
<feature type="region of interest" description="Disordered" evidence="1">
    <location>
        <begin position="316"/>
        <end position="354"/>
    </location>
</feature>
<name>A0A1L7X9I9_9HELO</name>
<dbReference type="OrthoDB" id="4849252at2759"/>
<feature type="region of interest" description="Disordered" evidence="1">
    <location>
        <begin position="208"/>
        <end position="229"/>
    </location>
</feature>
<organism evidence="3 4">
    <name type="scientific">Phialocephala subalpina</name>
    <dbReference type="NCBI Taxonomy" id="576137"/>
    <lineage>
        <taxon>Eukaryota</taxon>
        <taxon>Fungi</taxon>
        <taxon>Dikarya</taxon>
        <taxon>Ascomycota</taxon>
        <taxon>Pezizomycotina</taxon>
        <taxon>Leotiomycetes</taxon>
        <taxon>Helotiales</taxon>
        <taxon>Mollisiaceae</taxon>
        <taxon>Phialocephala</taxon>
        <taxon>Phialocephala fortinii species complex</taxon>
    </lineage>
</organism>